<evidence type="ECO:0000313" key="6">
    <source>
        <dbReference type="Proteomes" id="UP000220157"/>
    </source>
</evidence>
<dbReference type="AlphaFoldDB" id="A0A2A7A4W0"/>
<proteinExistence type="predicted"/>
<dbReference type="Proteomes" id="UP000220157">
    <property type="component" value="Unassembled WGS sequence"/>
</dbReference>
<dbReference type="EMBL" id="NMTW01000053">
    <property type="protein sequence ID" value="PDX74174.1"/>
    <property type="molecule type" value="Genomic_DNA"/>
</dbReference>
<dbReference type="EMBL" id="WKQE01000001">
    <property type="protein sequence ID" value="MSC79512.1"/>
    <property type="molecule type" value="Genomic_DNA"/>
</dbReference>
<dbReference type="Proteomes" id="UP000477010">
    <property type="component" value="Unassembled WGS sequence"/>
</dbReference>
<reference evidence="5 6" key="1">
    <citation type="journal article" date="2017" name="Front. Microbiol.">
        <title>New Insights into the Diversity of the Genus Faecalibacterium.</title>
        <authorList>
            <person name="Benevides L."/>
            <person name="Burman S."/>
            <person name="Martin R."/>
            <person name="Robert V."/>
            <person name="Thomas M."/>
            <person name="Miquel S."/>
            <person name="Chain F."/>
            <person name="Sokol H."/>
            <person name="Bermudez-Humaran L.G."/>
            <person name="Morrison M."/>
            <person name="Langella P."/>
            <person name="Azevedo V.A."/>
            <person name="Chatel J.M."/>
            <person name="Soares S."/>
        </authorList>
    </citation>
    <scope>NUCLEOTIDE SEQUENCE [LARGE SCALE GENOMIC DNA]</scope>
    <source>
        <strain evidence="3 6">CNCM I 4573</strain>
        <strain evidence="4 5">CNCM I 4575</strain>
    </source>
</reference>
<comment type="caution">
    <text evidence="3">The sequence shown here is derived from an EMBL/GenBank/DDBJ whole genome shotgun (WGS) entry which is preliminary data.</text>
</comment>
<dbReference type="RefSeq" id="WP_097786181.1">
    <property type="nucleotide sequence ID" value="NZ_CABHNO010000044.1"/>
</dbReference>
<gene>
    <name evidence="3" type="ORF">CGS56_14125</name>
    <name evidence="4" type="ORF">CGS58_07075</name>
    <name evidence="2" type="ORF">GKD85_01500</name>
</gene>
<evidence type="ECO:0000313" key="7">
    <source>
        <dbReference type="Proteomes" id="UP000477010"/>
    </source>
</evidence>
<sequence length="74" mass="8240">MKIYIVDGTPVLDGTPKELAQYQRMAQQLAVYDAYQKLLKAIAEGKPPGGQLEDKPPARKRATPKKKRKDESNG</sequence>
<reference evidence="3" key="2">
    <citation type="submission" date="2017-07" db="EMBL/GenBank/DDBJ databases">
        <authorList>
            <person name="Sun Z.S."/>
            <person name="Albrecht U."/>
            <person name="Echele G."/>
            <person name="Lee C.C."/>
        </authorList>
    </citation>
    <scope>NUCLEOTIDE SEQUENCE</scope>
    <source>
        <strain evidence="3">CNCM I 4573</strain>
        <strain evidence="4">CNCM I 4575</strain>
    </source>
</reference>
<name>A0A2A7A4W0_9FIRM</name>
<evidence type="ECO:0000313" key="5">
    <source>
        <dbReference type="Proteomes" id="UP000220005"/>
    </source>
</evidence>
<feature type="compositionally biased region" description="Basic residues" evidence="1">
    <location>
        <begin position="58"/>
        <end position="68"/>
    </location>
</feature>
<protein>
    <submittedName>
        <fullName evidence="3">Uncharacterized protein</fullName>
    </submittedName>
</protein>
<evidence type="ECO:0000313" key="2">
    <source>
        <dbReference type="EMBL" id="MSC79512.1"/>
    </source>
</evidence>
<evidence type="ECO:0000256" key="1">
    <source>
        <dbReference type="SAM" id="MobiDB-lite"/>
    </source>
</evidence>
<reference evidence="2 7" key="3">
    <citation type="journal article" date="2019" name="Nat. Med.">
        <title>A library of human gut bacterial isolates paired with longitudinal multiomics data enables mechanistic microbiome research.</title>
        <authorList>
            <person name="Poyet M."/>
            <person name="Groussin M."/>
            <person name="Gibbons S.M."/>
            <person name="Avila-Pacheco J."/>
            <person name="Jiang X."/>
            <person name="Kearney S.M."/>
            <person name="Perrotta A.R."/>
            <person name="Berdy B."/>
            <person name="Zhao S."/>
            <person name="Lieberman T.D."/>
            <person name="Swanson P.K."/>
            <person name="Smith M."/>
            <person name="Roesemann S."/>
            <person name="Alexander J.E."/>
            <person name="Rich S.A."/>
            <person name="Livny J."/>
            <person name="Vlamakis H."/>
            <person name="Clish C."/>
            <person name="Bullock K."/>
            <person name="Deik A."/>
            <person name="Scott J."/>
            <person name="Pierce K.A."/>
            <person name="Xavier R.J."/>
            <person name="Alm E.J."/>
        </authorList>
    </citation>
    <scope>NUCLEOTIDE SEQUENCE [LARGE SCALE GENOMIC DNA]</scope>
    <source>
        <strain evidence="2 7">BIOML-B9</strain>
    </source>
</reference>
<evidence type="ECO:0000313" key="3">
    <source>
        <dbReference type="EMBL" id="PDX74174.1"/>
    </source>
</evidence>
<dbReference type="EMBL" id="NMTY01000015">
    <property type="protein sequence ID" value="PDX81446.1"/>
    <property type="molecule type" value="Genomic_DNA"/>
</dbReference>
<feature type="region of interest" description="Disordered" evidence="1">
    <location>
        <begin position="45"/>
        <end position="74"/>
    </location>
</feature>
<dbReference type="Proteomes" id="UP000220005">
    <property type="component" value="Unassembled WGS sequence"/>
</dbReference>
<organism evidence="3 6">
    <name type="scientific">Faecalibacterium prausnitzii</name>
    <dbReference type="NCBI Taxonomy" id="853"/>
    <lineage>
        <taxon>Bacteria</taxon>
        <taxon>Bacillati</taxon>
        <taxon>Bacillota</taxon>
        <taxon>Clostridia</taxon>
        <taxon>Eubacteriales</taxon>
        <taxon>Oscillospiraceae</taxon>
        <taxon>Faecalibacterium</taxon>
    </lineage>
</organism>
<evidence type="ECO:0000313" key="4">
    <source>
        <dbReference type="EMBL" id="PDX81446.1"/>
    </source>
</evidence>
<accession>A0A2A7A4W0</accession>